<feature type="compositionally biased region" description="Polar residues" evidence="1">
    <location>
        <begin position="100"/>
        <end position="117"/>
    </location>
</feature>
<evidence type="ECO:0000313" key="2">
    <source>
        <dbReference type="Ensembl" id="ENSUPAP00010008373.1"/>
    </source>
</evidence>
<organism evidence="2 3">
    <name type="scientific">Urocitellus parryii</name>
    <name type="common">Arctic ground squirrel</name>
    <name type="synonym">Spermophilus parryii</name>
    <dbReference type="NCBI Taxonomy" id="9999"/>
    <lineage>
        <taxon>Eukaryota</taxon>
        <taxon>Metazoa</taxon>
        <taxon>Chordata</taxon>
        <taxon>Craniata</taxon>
        <taxon>Vertebrata</taxon>
        <taxon>Euteleostomi</taxon>
        <taxon>Mammalia</taxon>
        <taxon>Eutheria</taxon>
        <taxon>Euarchontoglires</taxon>
        <taxon>Glires</taxon>
        <taxon>Rodentia</taxon>
        <taxon>Sciuromorpha</taxon>
        <taxon>Sciuridae</taxon>
        <taxon>Xerinae</taxon>
        <taxon>Marmotini</taxon>
        <taxon>Urocitellus</taxon>
    </lineage>
</organism>
<sequence length="211" mass="21866">RRHPGPPASPAPGVGARTGQAGGRLDTGPGRGGEEEAGICPWEYPAVPFARLEAGASCWSRASASSPSTSSSTSTRLEGLGTTTRAPPALAATANIGPASGSSSGQFRQRVLGTSDSPVLFIHRPGAAGTTQRLEYRGRIITTELVKEEADPSPQPQDPSPQPQEPTSPPAVPPAQPTPQPEPQQVRAAREPSPEVSCCGLRSRRSPRSQN</sequence>
<reference evidence="2" key="2">
    <citation type="submission" date="2025-09" db="UniProtKB">
        <authorList>
            <consortium name="Ensembl"/>
        </authorList>
    </citation>
    <scope>IDENTIFICATION</scope>
</reference>
<evidence type="ECO:0000256" key="1">
    <source>
        <dbReference type="SAM" id="MobiDB-lite"/>
    </source>
</evidence>
<feature type="region of interest" description="Disordered" evidence="1">
    <location>
        <begin position="58"/>
        <end position="211"/>
    </location>
</feature>
<keyword evidence="3" id="KW-1185">Reference proteome</keyword>
<dbReference type="Ensembl" id="ENSUPAT00010009588.1">
    <property type="protein sequence ID" value="ENSUPAP00010008373.1"/>
    <property type="gene ID" value="ENSUPAG00010006734.1"/>
</dbReference>
<protein>
    <submittedName>
        <fullName evidence="2">Uncharacterized protein</fullName>
    </submittedName>
</protein>
<name>A0A8D2KEV3_UROPR</name>
<feature type="compositionally biased region" description="Pro residues" evidence="1">
    <location>
        <begin position="153"/>
        <end position="182"/>
    </location>
</feature>
<dbReference type="Proteomes" id="UP000694417">
    <property type="component" value="Unplaced"/>
</dbReference>
<feature type="compositionally biased region" description="Low complexity" evidence="1">
    <location>
        <begin position="58"/>
        <end position="94"/>
    </location>
</feature>
<feature type="region of interest" description="Disordered" evidence="1">
    <location>
        <begin position="1"/>
        <end position="38"/>
    </location>
</feature>
<dbReference type="GeneTree" id="ENSGT00940000167688"/>
<feature type="compositionally biased region" description="Basic residues" evidence="1">
    <location>
        <begin position="202"/>
        <end position="211"/>
    </location>
</feature>
<feature type="compositionally biased region" description="Pro residues" evidence="1">
    <location>
        <begin position="1"/>
        <end position="10"/>
    </location>
</feature>
<reference evidence="2" key="1">
    <citation type="submission" date="2025-08" db="UniProtKB">
        <authorList>
            <consortium name="Ensembl"/>
        </authorList>
    </citation>
    <scope>IDENTIFICATION</scope>
</reference>
<accession>A0A8D2KEV3</accession>
<evidence type="ECO:0000313" key="3">
    <source>
        <dbReference type="Proteomes" id="UP000694417"/>
    </source>
</evidence>
<dbReference type="AlphaFoldDB" id="A0A8D2KEV3"/>
<proteinExistence type="predicted"/>